<comment type="subcellular location">
    <subcellularLocation>
        <location evidence="1 8">Cytoplasm</location>
    </subcellularLocation>
</comment>
<dbReference type="InterPro" id="IPR028366">
    <property type="entry name" value="PhoU"/>
</dbReference>
<evidence type="ECO:0000256" key="3">
    <source>
        <dbReference type="ARBA" id="ARBA00011738"/>
    </source>
</evidence>
<evidence type="ECO:0000256" key="4">
    <source>
        <dbReference type="ARBA" id="ARBA00022448"/>
    </source>
</evidence>
<evidence type="ECO:0000256" key="7">
    <source>
        <dbReference type="ARBA" id="ARBA00056181"/>
    </source>
</evidence>
<reference evidence="10 11" key="1">
    <citation type="submission" date="2020-05" db="EMBL/GenBank/DDBJ databases">
        <title>Draft genome sequence of Desulfovibrio psychrotolerans JS1T.</title>
        <authorList>
            <person name="Ueno A."/>
            <person name="Tamazawa S."/>
            <person name="Tamamura S."/>
            <person name="Murakami T."/>
            <person name="Kiyama T."/>
            <person name="Inomata H."/>
            <person name="Amano Y."/>
            <person name="Miyakawa K."/>
            <person name="Tamaki H."/>
            <person name="Naganuma T."/>
            <person name="Kaneko K."/>
        </authorList>
    </citation>
    <scope>NUCLEOTIDE SEQUENCE [LARGE SCALE GENOMIC DNA]</scope>
    <source>
        <strain evidence="10 11">JS1</strain>
    </source>
</reference>
<comment type="similarity">
    <text evidence="2 8">Belongs to the PhoU family.</text>
</comment>
<dbReference type="GO" id="GO:0030643">
    <property type="term" value="P:intracellular phosphate ion homeostasis"/>
    <property type="evidence" value="ECO:0007669"/>
    <property type="project" value="InterPro"/>
</dbReference>
<comment type="caution">
    <text evidence="10">The sequence shown here is derived from an EMBL/GenBank/DDBJ whole genome shotgun (WGS) entry which is preliminary data.</text>
</comment>
<dbReference type="PANTHER" id="PTHR42930">
    <property type="entry name" value="PHOSPHATE-SPECIFIC TRANSPORT SYSTEM ACCESSORY PROTEIN PHOU"/>
    <property type="match status" value="1"/>
</dbReference>
<evidence type="ECO:0000256" key="8">
    <source>
        <dbReference type="PIRNR" id="PIRNR003107"/>
    </source>
</evidence>
<feature type="domain" description="PhoU" evidence="9">
    <location>
        <begin position="119"/>
        <end position="204"/>
    </location>
</feature>
<dbReference type="PANTHER" id="PTHR42930:SF3">
    <property type="entry name" value="PHOSPHATE-SPECIFIC TRANSPORT SYSTEM ACCESSORY PROTEIN PHOU"/>
    <property type="match status" value="1"/>
</dbReference>
<accession>A0A7J0BPU5</accession>
<dbReference type="PIRSF" id="PIRSF003107">
    <property type="entry name" value="PhoU"/>
    <property type="match status" value="1"/>
</dbReference>
<organism evidence="10 11">
    <name type="scientific">Desulfovibrio psychrotolerans</name>
    <dbReference type="NCBI Taxonomy" id="415242"/>
    <lineage>
        <taxon>Bacteria</taxon>
        <taxon>Pseudomonadati</taxon>
        <taxon>Thermodesulfobacteriota</taxon>
        <taxon>Desulfovibrionia</taxon>
        <taxon>Desulfovibrionales</taxon>
        <taxon>Desulfovibrionaceae</taxon>
        <taxon>Desulfovibrio</taxon>
    </lineage>
</organism>
<name>A0A7J0BPU5_9BACT</name>
<feature type="domain" description="PhoU" evidence="9">
    <location>
        <begin position="16"/>
        <end position="103"/>
    </location>
</feature>
<evidence type="ECO:0000256" key="5">
    <source>
        <dbReference type="ARBA" id="ARBA00022490"/>
    </source>
</evidence>
<keyword evidence="4 8" id="KW-0813">Transport</keyword>
<dbReference type="GO" id="GO:0006817">
    <property type="term" value="P:phosphate ion transport"/>
    <property type="evidence" value="ECO:0007669"/>
    <property type="project" value="UniProtKB-KW"/>
</dbReference>
<proteinExistence type="inferred from homology"/>
<evidence type="ECO:0000259" key="9">
    <source>
        <dbReference type="Pfam" id="PF01895"/>
    </source>
</evidence>
<dbReference type="InterPro" id="IPR038078">
    <property type="entry name" value="PhoU-like_sf"/>
</dbReference>
<evidence type="ECO:0000256" key="2">
    <source>
        <dbReference type="ARBA" id="ARBA00008107"/>
    </source>
</evidence>
<dbReference type="FunFam" id="1.20.58.220:FF:000004">
    <property type="entry name" value="Phosphate-specific transport system accessory protein PhoU"/>
    <property type="match status" value="1"/>
</dbReference>
<dbReference type="Proteomes" id="UP000503820">
    <property type="component" value="Unassembled WGS sequence"/>
</dbReference>
<keyword evidence="6 8" id="KW-0592">Phosphate transport</keyword>
<evidence type="ECO:0000313" key="10">
    <source>
        <dbReference type="EMBL" id="GFM35723.1"/>
    </source>
</evidence>
<keyword evidence="5 8" id="KW-0963">Cytoplasm</keyword>
<evidence type="ECO:0000256" key="1">
    <source>
        <dbReference type="ARBA" id="ARBA00004496"/>
    </source>
</evidence>
<evidence type="ECO:0000256" key="6">
    <source>
        <dbReference type="ARBA" id="ARBA00022592"/>
    </source>
</evidence>
<evidence type="ECO:0000313" key="11">
    <source>
        <dbReference type="Proteomes" id="UP000503820"/>
    </source>
</evidence>
<comment type="function">
    <text evidence="7 8">Plays a role in the regulation of phosphate uptake.</text>
</comment>
<dbReference type="SUPFAM" id="SSF109755">
    <property type="entry name" value="PhoU-like"/>
    <property type="match status" value="1"/>
</dbReference>
<dbReference type="RefSeq" id="WP_174408406.1">
    <property type="nucleotide sequence ID" value="NZ_BLVP01000001.1"/>
</dbReference>
<dbReference type="AlphaFoldDB" id="A0A7J0BPU5"/>
<dbReference type="EMBL" id="BLVP01000001">
    <property type="protein sequence ID" value="GFM35723.1"/>
    <property type="molecule type" value="Genomic_DNA"/>
</dbReference>
<protein>
    <recommendedName>
        <fullName evidence="8">Phosphate-specific transport system accessory protein PhoU</fullName>
    </recommendedName>
</protein>
<dbReference type="Pfam" id="PF01895">
    <property type="entry name" value="PhoU"/>
    <property type="match status" value="2"/>
</dbReference>
<dbReference type="GO" id="GO:0045936">
    <property type="term" value="P:negative regulation of phosphate metabolic process"/>
    <property type="evidence" value="ECO:0007669"/>
    <property type="project" value="InterPro"/>
</dbReference>
<gene>
    <name evidence="10" type="primary">phoU</name>
    <name evidence="10" type="ORF">DSM19430T_04070</name>
</gene>
<sequence length="219" mass="24492">METHFHAQLDKMRLKVLEMAAYTQKAIEDACKALLERDGDLAQKVIDNDMQINLLECEIDDMSLRLLALDQPLAVDLRSIVGIMRVSVNLERVGDEAVNIAEKAMFLSTRPPLPFGGQLKELSDVALEMFRASIMAFREGDPDLARDICRWDSQCNALDVMVIKDLVNYMSKEAPAVERAVSTVLTSRSLERVGDLSTNIAEAVVFIVEGVSIKHRICR</sequence>
<dbReference type="Gene3D" id="1.20.58.220">
    <property type="entry name" value="Phosphate transport system protein phou homolog 2, domain 2"/>
    <property type="match status" value="1"/>
</dbReference>
<keyword evidence="11" id="KW-1185">Reference proteome</keyword>
<dbReference type="GO" id="GO:0005737">
    <property type="term" value="C:cytoplasm"/>
    <property type="evidence" value="ECO:0007669"/>
    <property type="project" value="UniProtKB-SubCell"/>
</dbReference>
<dbReference type="InterPro" id="IPR026022">
    <property type="entry name" value="PhoU_dom"/>
</dbReference>
<dbReference type="NCBIfam" id="TIGR02135">
    <property type="entry name" value="phoU_full"/>
    <property type="match status" value="1"/>
</dbReference>
<comment type="subunit">
    <text evidence="3 8">Homodimer.</text>
</comment>